<dbReference type="GO" id="GO:0004197">
    <property type="term" value="F:cysteine-type endopeptidase activity"/>
    <property type="evidence" value="ECO:0007669"/>
    <property type="project" value="InterPro"/>
</dbReference>
<dbReference type="GO" id="GO:0005737">
    <property type="term" value="C:cytoplasm"/>
    <property type="evidence" value="ECO:0007669"/>
    <property type="project" value="TreeGrafter"/>
</dbReference>
<keyword evidence="3" id="KW-0378">Hydrolase</keyword>
<reference evidence="6" key="1">
    <citation type="submission" date="2020-05" db="EMBL/GenBank/DDBJ databases">
        <title>Phylogenomic resolution of chytrid fungi.</title>
        <authorList>
            <person name="Stajich J.E."/>
            <person name="Amses K."/>
            <person name="Simmons R."/>
            <person name="Seto K."/>
            <person name="Myers J."/>
            <person name="Bonds A."/>
            <person name="Quandt C.A."/>
            <person name="Barry K."/>
            <person name="Liu P."/>
            <person name="Grigoriev I."/>
            <person name="Longcore J.E."/>
            <person name="James T.Y."/>
        </authorList>
    </citation>
    <scope>NUCLEOTIDE SEQUENCE</scope>
    <source>
        <strain evidence="6">JEL0476</strain>
    </source>
</reference>
<feature type="transmembrane region" description="Helical" evidence="4">
    <location>
        <begin position="388"/>
        <end position="404"/>
    </location>
</feature>
<dbReference type="Pfam" id="PF00656">
    <property type="entry name" value="Peptidase_C14"/>
    <property type="match status" value="1"/>
</dbReference>
<dbReference type="InterPro" id="IPR011600">
    <property type="entry name" value="Pept_C14_caspase"/>
</dbReference>
<protein>
    <submittedName>
        <fullName evidence="6">Ca(2+)-dependent cysteine protease</fullName>
    </submittedName>
</protein>
<dbReference type="Gene3D" id="3.40.50.12660">
    <property type="match status" value="1"/>
</dbReference>
<evidence type="ECO:0000256" key="2">
    <source>
        <dbReference type="ARBA" id="ARBA00022703"/>
    </source>
</evidence>
<dbReference type="Proteomes" id="UP001211065">
    <property type="component" value="Unassembled WGS sequence"/>
</dbReference>
<feature type="transmembrane region" description="Helical" evidence="4">
    <location>
        <begin position="543"/>
        <end position="562"/>
    </location>
</feature>
<dbReference type="InterPro" id="IPR050452">
    <property type="entry name" value="Metacaspase"/>
</dbReference>
<evidence type="ECO:0000259" key="5">
    <source>
        <dbReference type="Pfam" id="PF00656"/>
    </source>
</evidence>
<dbReference type="PANTHER" id="PTHR48104:SF30">
    <property type="entry name" value="METACASPASE-1"/>
    <property type="match status" value="1"/>
</dbReference>
<keyword evidence="2" id="KW-0053">Apoptosis</keyword>
<organism evidence="6 7">
    <name type="scientific">Clydaea vesicula</name>
    <dbReference type="NCBI Taxonomy" id="447962"/>
    <lineage>
        <taxon>Eukaryota</taxon>
        <taxon>Fungi</taxon>
        <taxon>Fungi incertae sedis</taxon>
        <taxon>Chytridiomycota</taxon>
        <taxon>Chytridiomycota incertae sedis</taxon>
        <taxon>Chytridiomycetes</taxon>
        <taxon>Lobulomycetales</taxon>
        <taxon>Lobulomycetaceae</taxon>
        <taxon>Clydaea</taxon>
    </lineage>
</organism>
<feature type="transmembrane region" description="Helical" evidence="4">
    <location>
        <begin position="615"/>
        <end position="638"/>
    </location>
</feature>
<comment type="similarity">
    <text evidence="1">Belongs to the peptidase C14B family.</text>
</comment>
<keyword evidence="4" id="KW-1133">Transmembrane helix</keyword>
<dbReference type="GO" id="GO:0006508">
    <property type="term" value="P:proteolysis"/>
    <property type="evidence" value="ECO:0007669"/>
    <property type="project" value="UniProtKB-KW"/>
</dbReference>
<comment type="caution">
    <text evidence="6">The sequence shown here is derived from an EMBL/GenBank/DDBJ whole genome shotgun (WGS) entry which is preliminary data.</text>
</comment>
<evidence type="ECO:0000256" key="1">
    <source>
        <dbReference type="ARBA" id="ARBA00009005"/>
    </source>
</evidence>
<evidence type="ECO:0000313" key="6">
    <source>
        <dbReference type="EMBL" id="KAJ3227284.1"/>
    </source>
</evidence>
<dbReference type="InterPro" id="IPR029030">
    <property type="entry name" value="Caspase-like_dom_sf"/>
</dbReference>
<keyword evidence="7" id="KW-1185">Reference proteome</keyword>
<keyword evidence="6" id="KW-0645">Protease</keyword>
<feature type="transmembrane region" description="Helical" evidence="4">
    <location>
        <begin position="477"/>
        <end position="498"/>
    </location>
</feature>
<dbReference type="AlphaFoldDB" id="A0AAD5XYW5"/>
<name>A0AAD5XYW5_9FUNG</name>
<keyword evidence="3" id="KW-0788">Thiol protease</keyword>
<dbReference type="EMBL" id="JADGJW010000019">
    <property type="protein sequence ID" value="KAJ3227284.1"/>
    <property type="molecule type" value="Genomic_DNA"/>
</dbReference>
<evidence type="ECO:0000256" key="3">
    <source>
        <dbReference type="ARBA" id="ARBA00022807"/>
    </source>
</evidence>
<feature type="transmembrane region" description="Helical" evidence="4">
    <location>
        <begin position="519"/>
        <end position="537"/>
    </location>
</feature>
<keyword evidence="4" id="KW-0472">Membrane</keyword>
<feature type="domain" description="Peptidase C14 caspase" evidence="5">
    <location>
        <begin position="160"/>
        <end position="389"/>
    </location>
</feature>
<keyword evidence="4" id="KW-0812">Transmembrane</keyword>
<evidence type="ECO:0000313" key="7">
    <source>
        <dbReference type="Proteomes" id="UP001211065"/>
    </source>
</evidence>
<dbReference type="GO" id="GO:0006915">
    <property type="term" value="P:apoptotic process"/>
    <property type="evidence" value="ECO:0007669"/>
    <property type="project" value="UniProtKB-KW"/>
</dbReference>
<gene>
    <name evidence="6" type="primary">MCA1_1</name>
    <name evidence="6" type="ORF">HK099_002648</name>
</gene>
<proteinExistence type="inferred from homology"/>
<evidence type="ECO:0000256" key="4">
    <source>
        <dbReference type="SAM" id="Phobius"/>
    </source>
</evidence>
<dbReference type="SUPFAM" id="SSF52129">
    <property type="entry name" value="Caspase-like"/>
    <property type="match status" value="1"/>
</dbReference>
<accession>A0AAD5XYW5</accession>
<dbReference type="PANTHER" id="PTHR48104">
    <property type="entry name" value="METACASPASE-4"/>
    <property type="match status" value="1"/>
</dbReference>
<feature type="transmembrane region" description="Helical" evidence="4">
    <location>
        <begin position="424"/>
        <end position="443"/>
    </location>
</feature>
<sequence>MTGKIQIVFLGFHSTTNTSSSPAQRILTVLPKHDTKTITEYLNEIRKLHFKDCQSITENAIKNSAIYTGPPDFWAITASDIKKLPKALAELNIKDLPALPTSKPPQIPKLQVESINKNVHKSSIKNTNSSSNFVEDDNISIASLASQGKLQSVLQQRLPRKKVLLIGINYFGQPDVELKGCINDVKNMYKLVTTRWGYKNTPEEMKILTDEKDDPKKLPTKANMLEAFKWLMEDVQAGDSLYIHYSGHGSQQEEDGDDYEEDGMDDTLVPLDFQENGQIVDDDLNDLLVKSLPEGAKLTVFMDCCHSGTILDLPYTFDKNGTLSNDPKMGLLGASKGEIVMISGCMETQTSADAKIAGMATGAMSYALLKTIQDKGAKISGRQLLESIRVHLITIVLPVVRIILKLRKFKLREILLITSTQFRYTIAILFVISASQLINFLRYTMALFPNEDLILERGMELGVSSHYYFNQQNDIPVYNVIGYANICLSGTLVIFMVTNRYKKLEMVLQNSKKDKLIRYIRIKVLTIRFINLTTNRLSIQYTILKYFIMYIAAMFLVIDLIFNLKMIKNVLRIPNPENRKRQVVVKTKLYLIMLTSVVLDSASTLLYLYSPKMGFVNIGAGLAYLHLYLTTLILELIYNYNKELKNCKGLKKSYINIFKKQCETSVTSSPSNIVANEISNFESYVSMSPSAISKQIDLSIN</sequence>
<feature type="transmembrane region" description="Helical" evidence="4">
    <location>
        <begin position="589"/>
        <end position="609"/>
    </location>
</feature>